<evidence type="ECO:0000256" key="3">
    <source>
        <dbReference type="ARBA" id="ARBA00022578"/>
    </source>
</evidence>
<comment type="function">
    <text evidence="1 6">Required for the transposition of the insertion element.</text>
</comment>
<dbReference type="Proteomes" id="UP000254712">
    <property type="component" value="Unassembled WGS sequence"/>
</dbReference>
<dbReference type="GO" id="GO:0004803">
    <property type="term" value="F:transposase activity"/>
    <property type="evidence" value="ECO:0007669"/>
    <property type="project" value="UniProtKB-UniRule"/>
</dbReference>
<comment type="similarity">
    <text evidence="2 6">Belongs to the transposase mutator family.</text>
</comment>
<proteinExistence type="inferred from homology"/>
<evidence type="ECO:0000313" key="7">
    <source>
        <dbReference type="EMBL" id="SUH36944.1"/>
    </source>
</evidence>
<evidence type="ECO:0000256" key="5">
    <source>
        <dbReference type="ARBA" id="ARBA00023172"/>
    </source>
</evidence>
<dbReference type="GO" id="GO:0003677">
    <property type="term" value="F:DNA binding"/>
    <property type="evidence" value="ECO:0007669"/>
    <property type="project" value="UniProtKB-UniRule"/>
</dbReference>
<protein>
    <recommendedName>
        <fullName evidence="6">Mutator family transposase</fullName>
    </recommendedName>
</protein>
<dbReference type="PANTHER" id="PTHR33217">
    <property type="entry name" value="TRANSPOSASE FOR INSERTION SEQUENCE ELEMENT IS1081"/>
    <property type="match status" value="1"/>
</dbReference>
<keyword evidence="3 6" id="KW-0815">Transposition</keyword>
<organism evidence="7 8">
    <name type="scientific">Salmonella enterica I</name>
    <dbReference type="NCBI Taxonomy" id="59201"/>
    <lineage>
        <taxon>Bacteria</taxon>
        <taxon>Pseudomonadati</taxon>
        <taxon>Pseudomonadota</taxon>
        <taxon>Gammaproteobacteria</taxon>
        <taxon>Enterobacterales</taxon>
        <taxon>Enterobacteriaceae</taxon>
        <taxon>Salmonella</taxon>
    </lineage>
</organism>
<dbReference type="Pfam" id="PF00872">
    <property type="entry name" value="Transposase_mut"/>
    <property type="match status" value="1"/>
</dbReference>
<dbReference type="EMBL" id="UGXT01000002">
    <property type="protein sequence ID" value="SUH36944.1"/>
    <property type="molecule type" value="Genomic_DNA"/>
</dbReference>
<keyword evidence="5 6" id="KW-0233">DNA recombination</keyword>
<dbReference type="PANTHER" id="PTHR33217:SF5">
    <property type="entry name" value="MUTATOR FAMILY TRANSPOSASE"/>
    <property type="match status" value="1"/>
</dbReference>
<sequence>MIFTAPGEWGTLYFAGQGMPQQWAMKREMLSPRYTTRYEDLLRPDVQDILIACVDGLKGFPGAINSVFPQTHIQLCIIHMVRNCLKYVSWKDYKAAPAASGPAEDAVLMAMDAFAKVRDDKYPQISKSWRAHRENLNTLFSYPPDIRKAIYTTNAIESLNCVIRAAI</sequence>
<evidence type="ECO:0000313" key="8">
    <source>
        <dbReference type="Proteomes" id="UP000254712"/>
    </source>
</evidence>
<evidence type="ECO:0000256" key="1">
    <source>
        <dbReference type="ARBA" id="ARBA00002190"/>
    </source>
</evidence>
<dbReference type="InterPro" id="IPR001207">
    <property type="entry name" value="Transposase_mutator"/>
</dbReference>
<keyword evidence="4 6" id="KW-0238">DNA-binding</keyword>
<evidence type="ECO:0000256" key="6">
    <source>
        <dbReference type="RuleBase" id="RU365089"/>
    </source>
</evidence>
<accession>A0A379WSY2</accession>
<name>A0A379WSY2_SALET</name>
<dbReference type="GO" id="GO:0006313">
    <property type="term" value="P:DNA transposition"/>
    <property type="evidence" value="ECO:0007669"/>
    <property type="project" value="UniProtKB-UniRule"/>
</dbReference>
<evidence type="ECO:0000256" key="2">
    <source>
        <dbReference type="ARBA" id="ARBA00010961"/>
    </source>
</evidence>
<dbReference type="AlphaFoldDB" id="A0A379WSY2"/>
<gene>
    <name evidence="7" type="primary">umuC_4</name>
    <name evidence="7" type="ORF">NCTC8261_03224</name>
</gene>
<keyword evidence="6" id="KW-0814">Transposable element</keyword>
<reference evidence="7 8" key="1">
    <citation type="submission" date="2018-06" db="EMBL/GenBank/DDBJ databases">
        <authorList>
            <consortium name="Pathogen Informatics"/>
            <person name="Doyle S."/>
        </authorList>
    </citation>
    <scope>NUCLEOTIDE SEQUENCE [LARGE SCALE GENOMIC DNA]</scope>
    <source>
        <strain evidence="7 8">NCTC8261</strain>
    </source>
</reference>
<evidence type="ECO:0000256" key="4">
    <source>
        <dbReference type="ARBA" id="ARBA00023125"/>
    </source>
</evidence>
<dbReference type="PROSITE" id="PS01007">
    <property type="entry name" value="TRANSPOSASE_MUTATOR"/>
    <property type="match status" value="1"/>
</dbReference>